<evidence type="ECO:0000259" key="1">
    <source>
        <dbReference type="PROSITE" id="PS50883"/>
    </source>
</evidence>
<protein>
    <submittedName>
        <fullName evidence="2">EAL domain-containing protein</fullName>
    </submittedName>
</protein>
<dbReference type="InterPro" id="IPR001633">
    <property type="entry name" value="EAL_dom"/>
</dbReference>
<dbReference type="InterPro" id="IPR000160">
    <property type="entry name" value="GGDEF_dom"/>
</dbReference>
<dbReference type="InterPro" id="IPR035965">
    <property type="entry name" value="PAS-like_dom_sf"/>
</dbReference>
<evidence type="ECO:0000313" key="5">
    <source>
        <dbReference type="Proteomes" id="UP000257706"/>
    </source>
</evidence>
<dbReference type="GeneID" id="97243513"/>
<dbReference type="PROSITE" id="PS50883">
    <property type="entry name" value="EAL"/>
    <property type="match status" value="1"/>
</dbReference>
<organism evidence="3 4">
    <name type="scientific">Tistrella mobilis</name>
    <dbReference type="NCBI Taxonomy" id="171437"/>
    <lineage>
        <taxon>Bacteria</taxon>
        <taxon>Pseudomonadati</taxon>
        <taxon>Pseudomonadota</taxon>
        <taxon>Alphaproteobacteria</taxon>
        <taxon>Geminicoccales</taxon>
        <taxon>Geminicoccaceae</taxon>
        <taxon>Tistrella</taxon>
    </lineage>
</organism>
<dbReference type="SMART" id="SM00052">
    <property type="entry name" value="EAL"/>
    <property type="match status" value="1"/>
</dbReference>
<dbReference type="InterPro" id="IPR050706">
    <property type="entry name" value="Cyclic-di-GMP_PDE-like"/>
</dbReference>
<dbReference type="Proteomes" id="UP000075787">
    <property type="component" value="Unassembled WGS sequence"/>
</dbReference>
<dbReference type="EMBL" id="LPZR01000028">
    <property type="protein sequence ID" value="KYO57324.1"/>
    <property type="molecule type" value="Genomic_DNA"/>
</dbReference>
<dbReference type="Pfam" id="PF00990">
    <property type="entry name" value="GGDEF"/>
    <property type="match status" value="1"/>
</dbReference>
<dbReference type="AlphaFoldDB" id="A0A162LVB1"/>
<reference evidence="2 5" key="2">
    <citation type="journal article" date="2018" name="Nat. Biotechnol.">
        <title>A standardized bacterial taxonomy based on genome phylogeny substantially revises the tree of life.</title>
        <authorList>
            <person name="Parks D.H."/>
            <person name="Chuvochina M."/>
            <person name="Waite D.W."/>
            <person name="Rinke C."/>
            <person name="Skarshewski A."/>
            <person name="Chaumeil P.A."/>
            <person name="Hugenholtz P."/>
        </authorList>
    </citation>
    <scope>NUCLEOTIDE SEQUENCE [LARGE SCALE GENOMIC DNA]</scope>
    <source>
        <strain evidence="2">UBA8739</strain>
    </source>
</reference>
<dbReference type="PANTHER" id="PTHR33121">
    <property type="entry name" value="CYCLIC DI-GMP PHOSPHODIESTERASE PDEF"/>
    <property type="match status" value="1"/>
</dbReference>
<dbReference type="SUPFAM" id="SSF141868">
    <property type="entry name" value="EAL domain-like"/>
    <property type="match status" value="1"/>
</dbReference>
<evidence type="ECO:0000313" key="4">
    <source>
        <dbReference type="Proteomes" id="UP000075787"/>
    </source>
</evidence>
<evidence type="ECO:0000313" key="3">
    <source>
        <dbReference type="EMBL" id="KYO57324.1"/>
    </source>
</evidence>
<comment type="caution">
    <text evidence="3">The sequence shown here is derived from an EMBL/GenBank/DDBJ whole genome shotgun (WGS) entry which is preliminary data.</text>
</comment>
<proteinExistence type="predicted"/>
<sequence length="558" mass="62589">MSRQSVQTPEPIRSLKQERDRFVALAFTAADILLELDEARIIRFVAGATSGLLGRDQDRLIGVALEELVAEDDRRMITAVLDRPGVAGRFEAVMVRLANPHSAVTRRAIVSGYRLPDLGGHYFLALSLPKYMVATDVATEARDVETGLISARSFAQIAKHRQQEANDIGSNYEMTLLHLERFGLLRQQLDRSLTDEFMANLTSLLRANSVVGDSAARLDQDTYSVIHGAETDVAKLREQVSRLARTVDPKGDVLGLRMATMPLDGAELGSTDVARAISFVAEQLKERKLSGRINSLRRQHGEMVDDTARRISEYRGIIRRRDFRVALQPIVDLASRQVEHYEALLRLKRVDESPFEVITFAEQAGFIEEFDLAICRMVIDKIKRAEQRSQVLRLAVNLSARSIESESFVIAFNKLLATLGPMRDRLMFEVTETARIDDLGRANAFLQDLRRAGHRVCLDDFGSGQASFQYLRSLKVDLVKIDGSYVRNALKTDDDRKFLRAIIQLCNSLGIITVGEMIENEATANFLRSNGVQYGQGYLFGRPSVDISDFHEQNTSQK</sequence>
<evidence type="ECO:0000313" key="2">
    <source>
        <dbReference type="EMBL" id="HAE47150.1"/>
    </source>
</evidence>
<dbReference type="GO" id="GO:0071111">
    <property type="term" value="F:cyclic-guanylate-specific phosphodiesterase activity"/>
    <property type="evidence" value="ECO:0007669"/>
    <property type="project" value="InterPro"/>
</dbReference>
<dbReference type="EMBL" id="DMAI01000111">
    <property type="protein sequence ID" value="HAE47150.1"/>
    <property type="molecule type" value="Genomic_DNA"/>
</dbReference>
<accession>A0A162LVB1</accession>
<dbReference type="SUPFAM" id="SSF55785">
    <property type="entry name" value="PYP-like sensor domain (PAS domain)"/>
    <property type="match status" value="1"/>
</dbReference>
<dbReference type="Gene3D" id="3.30.70.270">
    <property type="match status" value="1"/>
</dbReference>
<dbReference type="Pfam" id="PF00563">
    <property type="entry name" value="EAL"/>
    <property type="match status" value="1"/>
</dbReference>
<name>A0A162LVB1_9PROT</name>
<dbReference type="Proteomes" id="UP000257706">
    <property type="component" value="Unassembled WGS sequence"/>
</dbReference>
<dbReference type="InterPro" id="IPR043128">
    <property type="entry name" value="Rev_trsase/Diguanyl_cyclase"/>
</dbReference>
<reference evidence="3 4" key="1">
    <citation type="submission" date="2015-12" db="EMBL/GenBank/DDBJ databases">
        <title>Genome sequence of Tistrella mobilis MCCC 1A02139.</title>
        <authorList>
            <person name="Lu L."/>
            <person name="Lai Q."/>
            <person name="Shao Z."/>
            <person name="Qian P."/>
        </authorList>
    </citation>
    <scope>NUCLEOTIDE SEQUENCE [LARGE SCALE GENOMIC DNA]</scope>
    <source>
        <strain evidence="3 4">MCCC 1A02139</strain>
    </source>
</reference>
<dbReference type="InterPro" id="IPR035919">
    <property type="entry name" value="EAL_sf"/>
</dbReference>
<dbReference type="CDD" id="cd01948">
    <property type="entry name" value="EAL"/>
    <property type="match status" value="1"/>
</dbReference>
<dbReference type="Gene3D" id="3.20.20.450">
    <property type="entry name" value="EAL domain"/>
    <property type="match status" value="1"/>
</dbReference>
<dbReference type="PANTHER" id="PTHR33121:SF23">
    <property type="entry name" value="CYCLIC DI-GMP PHOSPHODIESTERASE PDEB"/>
    <property type="match status" value="1"/>
</dbReference>
<feature type="domain" description="EAL" evidence="1">
    <location>
        <begin position="307"/>
        <end position="557"/>
    </location>
</feature>
<gene>
    <name evidence="3" type="ORF">AUP44_20675</name>
    <name evidence="2" type="ORF">DCK97_06990</name>
</gene>
<dbReference type="RefSeq" id="WP_062761627.1">
    <property type="nucleotide sequence ID" value="NZ_CP121045.1"/>
</dbReference>
<dbReference type="OrthoDB" id="7251575at2"/>
<dbReference type="Gene3D" id="3.30.450.20">
    <property type="entry name" value="PAS domain"/>
    <property type="match status" value="1"/>
</dbReference>